<evidence type="ECO:0000313" key="1">
    <source>
        <dbReference type="EMBL" id="GMF20222.1"/>
    </source>
</evidence>
<gene>
    <name evidence="1" type="ORF">Pfra01_000234300</name>
</gene>
<dbReference type="PANTHER" id="PTHR48471">
    <property type="entry name" value="DDE TNP4 DOMAIN-CONTAINING PROTEIN"/>
    <property type="match status" value="1"/>
</dbReference>
<keyword evidence="2" id="KW-1185">Reference proteome</keyword>
<reference evidence="1" key="1">
    <citation type="submission" date="2023-04" db="EMBL/GenBank/DDBJ databases">
        <title>Phytophthora fragariaefolia NBRC 109709.</title>
        <authorList>
            <person name="Ichikawa N."/>
            <person name="Sato H."/>
            <person name="Tonouchi N."/>
        </authorList>
    </citation>
    <scope>NUCLEOTIDE SEQUENCE</scope>
    <source>
        <strain evidence="1">NBRC 109709</strain>
    </source>
</reference>
<dbReference type="OrthoDB" id="78198at2759"/>
<accession>A0A9W6TVD7</accession>
<evidence type="ECO:0000313" key="2">
    <source>
        <dbReference type="Proteomes" id="UP001165121"/>
    </source>
</evidence>
<name>A0A9W6TVD7_9STRA</name>
<organism evidence="1 2">
    <name type="scientific">Phytophthora fragariaefolia</name>
    <dbReference type="NCBI Taxonomy" id="1490495"/>
    <lineage>
        <taxon>Eukaryota</taxon>
        <taxon>Sar</taxon>
        <taxon>Stramenopiles</taxon>
        <taxon>Oomycota</taxon>
        <taxon>Peronosporomycetes</taxon>
        <taxon>Peronosporales</taxon>
        <taxon>Peronosporaceae</taxon>
        <taxon>Phytophthora</taxon>
    </lineage>
</organism>
<dbReference type="AlphaFoldDB" id="A0A9W6TVD7"/>
<sequence length="147" mass="16661">MGQNSLCMLLGSHQAHHRDTGRPEEALALNGYAPVWTSWPSPTRQVELATMMEAREPLLKHTFGFIEKKNFRLRYIHEIVAHYDESYTLTTIALKVQLPSIADLPNSMDIGWLHTIFVTGTVCFTADGCIIWTKHNYPGSWNDSNTS</sequence>
<dbReference type="PANTHER" id="PTHR48471:SF1">
    <property type="entry name" value="DDE TNP4 DOMAIN-CONTAINING PROTEIN"/>
    <property type="match status" value="1"/>
</dbReference>
<dbReference type="EMBL" id="BSXT01000189">
    <property type="protein sequence ID" value="GMF20222.1"/>
    <property type="molecule type" value="Genomic_DNA"/>
</dbReference>
<dbReference type="Proteomes" id="UP001165121">
    <property type="component" value="Unassembled WGS sequence"/>
</dbReference>
<comment type="caution">
    <text evidence="1">The sequence shown here is derived from an EMBL/GenBank/DDBJ whole genome shotgun (WGS) entry which is preliminary data.</text>
</comment>
<proteinExistence type="predicted"/>
<protein>
    <submittedName>
        <fullName evidence="1">Unnamed protein product</fullName>
    </submittedName>
</protein>